<evidence type="ECO:0000313" key="2">
    <source>
        <dbReference type="EMBL" id="CAI9164814.1"/>
    </source>
</evidence>
<sequence>MTLTMSQCAVEPGSESTAFRKQHLRPTRSAAHTGVHAFPLLGRNVVAKGQTSPSQAAGFLLWPSASRGQQPRSGSEVNSNQAPELTRSRSLDRASEGCWGRHGSWRVSADLLQRRRRRWRRQRAPRSSASEAEAGLGFQPEVSAPGFAHPASLPDTSSPGPVGRRDGI</sequence>
<feature type="region of interest" description="Disordered" evidence="1">
    <location>
        <begin position="116"/>
        <end position="168"/>
    </location>
</feature>
<accession>A0ABN8YTN1</accession>
<keyword evidence="3" id="KW-1185">Reference proteome</keyword>
<protein>
    <submittedName>
        <fullName evidence="2">Uncharacterized protein</fullName>
    </submittedName>
</protein>
<evidence type="ECO:0000256" key="1">
    <source>
        <dbReference type="SAM" id="MobiDB-lite"/>
    </source>
</evidence>
<name>A0ABN8YTN1_RANTA</name>
<feature type="compositionally biased region" description="Basic and acidic residues" evidence="1">
    <location>
        <begin position="86"/>
        <end position="95"/>
    </location>
</feature>
<dbReference type="EMBL" id="OX459959">
    <property type="protein sequence ID" value="CAI9164814.1"/>
    <property type="molecule type" value="Genomic_DNA"/>
</dbReference>
<reference evidence="2" key="1">
    <citation type="submission" date="2023-04" db="EMBL/GenBank/DDBJ databases">
        <authorList>
            <consortium name="ELIXIR-Norway"/>
        </authorList>
    </citation>
    <scope>NUCLEOTIDE SEQUENCE [LARGE SCALE GENOMIC DNA]</scope>
</reference>
<dbReference type="Proteomes" id="UP001176941">
    <property type="component" value="Chromosome 23"/>
</dbReference>
<feature type="region of interest" description="Disordered" evidence="1">
    <location>
        <begin position="1"/>
        <end position="28"/>
    </location>
</feature>
<feature type="compositionally biased region" description="Polar residues" evidence="1">
    <location>
        <begin position="66"/>
        <end position="83"/>
    </location>
</feature>
<organism evidence="2 3">
    <name type="scientific">Rangifer tarandus platyrhynchus</name>
    <name type="common">Svalbard reindeer</name>
    <dbReference type="NCBI Taxonomy" id="3082113"/>
    <lineage>
        <taxon>Eukaryota</taxon>
        <taxon>Metazoa</taxon>
        <taxon>Chordata</taxon>
        <taxon>Craniata</taxon>
        <taxon>Vertebrata</taxon>
        <taxon>Euteleostomi</taxon>
        <taxon>Mammalia</taxon>
        <taxon>Eutheria</taxon>
        <taxon>Laurasiatheria</taxon>
        <taxon>Artiodactyla</taxon>
        <taxon>Ruminantia</taxon>
        <taxon>Pecora</taxon>
        <taxon>Cervidae</taxon>
        <taxon>Odocoileinae</taxon>
        <taxon>Rangifer</taxon>
    </lineage>
</organism>
<gene>
    <name evidence="2" type="ORF">MRATA1EN1_LOCUS13776</name>
</gene>
<evidence type="ECO:0000313" key="3">
    <source>
        <dbReference type="Proteomes" id="UP001176941"/>
    </source>
</evidence>
<feature type="region of interest" description="Disordered" evidence="1">
    <location>
        <begin position="57"/>
        <end position="101"/>
    </location>
</feature>
<feature type="compositionally biased region" description="Low complexity" evidence="1">
    <location>
        <begin position="125"/>
        <end position="134"/>
    </location>
</feature>
<proteinExistence type="predicted"/>